<feature type="compositionally biased region" description="Polar residues" evidence="1">
    <location>
        <begin position="150"/>
        <end position="171"/>
    </location>
</feature>
<gene>
    <name evidence="2" type="ORF">EYF80_034981</name>
</gene>
<dbReference type="EMBL" id="SRLO01000474">
    <property type="protein sequence ID" value="TNN54775.1"/>
    <property type="molecule type" value="Genomic_DNA"/>
</dbReference>
<evidence type="ECO:0000313" key="3">
    <source>
        <dbReference type="Proteomes" id="UP000314294"/>
    </source>
</evidence>
<feature type="compositionally biased region" description="Polar residues" evidence="1">
    <location>
        <begin position="126"/>
        <end position="138"/>
    </location>
</feature>
<organism evidence="2 3">
    <name type="scientific">Liparis tanakae</name>
    <name type="common">Tanaka's snailfish</name>
    <dbReference type="NCBI Taxonomy" id="230148"/>
    <lineage>
        <taxon>Eukaryota</taxon>
        <taxon>Metazoa</taxon>
        <taxon>Chordata</taxon>
        <taxon>Craniata</taxon>
        <taxon>Vertebrata</taxon>
        <taxon>Euteleostomi</taxon>
        <taxon>Actinopterygii</taxon>
        <taxon>Neopterygii</taxon>
        <taxon>Teleostei</taxon>
        <taxon>Neoteleostei</taxon>
        <taxon>Acanthomorphata</taxon>
        <taxon>Eupercaria</taxon>
        <taxon>Perciformes</taxon>
        <taxon>Cottioidei</taxon>
        <taxon>Cottales</taxon>
        <taxon>Liparidae</taxon>
        <taxon>Liparis</taxon>
    </lineage>
</organism>
<evidence type="ECO:0000313" key="2">
    <source>
        <dbReference type="EMBL" id="TNN54775.1"/>
    </source>
</evidence>
<comment type="caution">
    <text evidence="2">The sequence shown here is derived from an EMBL/GenBank/DDBJ whole genome shotgun (WGS) entry which is preliminary data.</text>
</comment>
<keyword evidence="3" id="KW-1185">Reference proteome</keyword>
<evidence type="ECO:0000256" key="1">
    <source>
        <dbReference type="SAM" id="MobiDB-lite"/>
    </source>
</evidence>
<protein>
    <submittedName>
        <fullName evidence="2">Uncharacterized protein</fullName>
    </submittedName>
</protein>
<accession>A0A4Z2GNQ1</accession>
<feature type="compositionally biased region" description="Basic and acidic residues" evidence="1">
    <location>
        <begin position="77"/>
        <end position="91"/>
    </location>
</feature>
<dbReference type="Proteomes" id="UP000314294">
    <property type="component" value="Unassembled WGS sequence"/>
</dbReference>
<feature type="region of interest" description="Disordered" evidence="1">
    <location>
        <begin position="57"/>
        <end position="206"/>
    </location>
</feature>
<reference evidence="2 3" key="1">
    <citation type="submission" date="2019-03" db="EMBL/GenBank/DDBJ databases">
        <title>First draft genome of Liparis tanakae, snailfish: a comprehensive survey of snailfish specific genes.</title>
        <authorList>
            <person name="Kim W."/>
            <person name="Song I."/>
            <person name="Jeong J.-H."/>
            <person name="Kim D."/>
            <person name="Kim S."/>
            <person name="Ryu S."/>
            <person name="Song J.Y."/>
            <person name="Lee S.K."/>
        </authorList>
    </citation>
    <scope>NUCLEOTIDE SEQUENCE [LARGE SCALE GENOMIC DNA]</scope>
    <source>
        <tissue evidence="2">Muscle</tissue>
    </source>
</reference>
<proteinExistence type="predicted"/>
<dbReference type="AlphaFoldDB" id="A0A4Z2GNQ1"/>
<sequence length="206" mass="21840">MTCLGYICAQTPEGLEEGTTHLYDTACIHLTEKCGSNGMRHAPEGEGLRRSAVSLEASHAGGGGHRPHPDLSGQRAGAEHGGGRREGEAAHRVLVTEPSCREEQQHQSTQTSGGGRGVRAAERSSHLQPLATSQTSMRPSKDVVARRPSFRNTQLEMPSQLLTSDFTSCSQPGEEEVHTSSRNGDVSRGKSLVDSANVNAKDTAGS</sequence>
<feature type="compositionally biased region" description="Polar residues" evidence="1">
    <location>
        <begin position="194"/>
        <end position="206"/>
    </location>
</feature>
<name>A0A4Z2GNQ1_9TELE</name>